<organism evidence="1 2">
    <name type="scientific">Trifolium medium</name>
    <dbReference type="NCBI Taxonomy" id="97028"/>
    <lineage>
        <taxon>Eukaryota</taxon>
        <taxon>Viridiplantae</taxon>
        <taxon>Streptophyta</taxon>
        <taxon>Embryophyta</taxon>
        <taxon>Tracheophyta</taxon>
        <taxon>Spermatophyta</taxon>
        <taxon>Magnoliopsida</taxon>
        <taxon>eudicotyledons</taxon>
        <taxon>Gunneridae</taxon>
        <taxon>Pentapetalae</taxon>
        <taxon>rosids</taxon>
        <taxon>fabids</taxon>
        <taxon>Fabales</taxon>
        <taxon>Fabaceae</taxon>
        <taxon>Papilionoideae</taxon>
        <taxon>50 kb inversion clade</taxon>
        <taxon>NPAAA clade</taxon>
        <taxon>Hologalegina</taxon>
        <taxon>IRL clade</taxon>
        <taxon>Trifolieae</taxon>
        <taxon>Trifolium</taxon>
    </lineage>
</organism>
<name>A0A392S3H6_9FABA</name>
<evidence type="ECO:0000313" key="2">
    <source>
        <dbReference type="Proteomes" id="UP000265520"/>
    </source>
</evidence>
<reference evidence="1 2" key="1">
    <citation type="journal article" date="2018" name="Front. Plant Sci.">
        <title>Red Clover (Trifolium pratense) and Zigzag Clover (T. medium) - A Picture of Genomic Similarities and Differences.</title>
        <authorList>
            <person name="Dluhosova J."/>
            <person name="Istvanek J."/>
            <person name="Nedelnik J."/>
            <person name="Repkova J."/>
        </authorList>
    </citation>
    <scope>NUCLEOTIDE SEQUENCE [LARGE SCALE GENOMIC DNA]</scope>
    <source>
        <strain evidence="2">cv. 10/8</strain>
        <tissue evidence="1">Leaf</tissue>
    </source>
</reference>
<dbReference type="Proteomes" id="UP000265520">
    <property type="component" value="Unassembled WGS sequence"/>
</dbReference>
<accession>A0A392S3H6</accession>
<evidence type="ECO:0000313" key="1">
    <source>
        <dbReference type="EMBL" id="MCI43239.1"/>
    </source>
</evidence>
<protein>
    <submittedName>
        <fullName evidence="1">Uncharacterized protein</fullName>
    </submittedName>
</protein>
<sequence length="18" mass="2100">AELELELELELGYMTYIA</sequence>
<dbReference type="AlphaFoldDB" id="A0A392S3H6"/>
<feature type="non-terminal residue" evidence="1">
    <location>
        <position position="1"/>
    </location>
</feature>
<keyword evidence="2" id="KW-1185">Reference proteome</keyword>
<proteinExistence type="predicted"/>
<dbReference type="EMBL" id="LXQA010314603">
    <property type="protein sequence ID" value="MCI43239.1"/>
    <property type="molecule type" value="Genomic_DNA"/>
</dbReference>
<comment type="caution">
    <text evidence="1">The sequence shown here is derived from an EMBL/GenBank/DDBJ whole genome shotgun (WGS) entry which is preliminary data.</text>
</comment>